<organism evidence="1">
    <name type="scientific">Anguilla anguilla</name>
    <name type="common">European freshwater eel</name>
    <name type="synonym">Muraena anguilla</name>
    <dbReference type="NCBI Taxonomy" id="7936"/>
    <lineage>
        <taxon>Eukaryota</taxon>
        <taxon>Metazoa</taxon>
        <taxon>Chordata</taxon>
        <taxon>Craniata</taxon>
        <taxon>Vertebrata</taxon>
        <taxon>Euteleostomi</taxon>
        <taxon>Actinopterygii</taxon>
        <taxon>Neopterygii</taxon>
        <taxon>Teleostei</taxon>
        <taxon>Anguilliformes</taxon>
        <taxon>Anguillidae</taxon>
        <taxon>Anguilla</taxon>
    </lineage>
</organism>
<dbReference type="EMBL" id="GBXM01032327">
    <property type="protein sequence ID" value="JAH76250.1"/>
    <property type="molecule type" value="Transcribed_RNA"/>
</dbReference>
<proteinExistence type="predicted"/>
<reference evidence="1" key="2">
    <citation type="journal article" date="2015" name="Fish Shellfish Immunol.">
        <title>Early steps in the European eel (Anguilla anguilla)-Vibrio vulnificus interaction in the gills: Role of the RtxA13 toxin.</title>
        <authorList>
            <person name="Callol A."/>
            <person name="Pajuelo D."/>
            <person name="Ebbesson L."/>
            <person name="Teles M."/>
            <person name="MacKenzie S."/>
            <person name="Amaro C."/>
        </authorList>
    </citation>
    <scope>NUCLEOTIDE SEQUENCE</scope>
</reference>
<protein>
    <submittedName>
        <fullName evidence="1">Uncharacterized protein</fullName>
    </submittedName>
</protein>
<sequence length="55" mass="6509">MYANSVYWHKDSTKACQYSWAQGHHCFKSLFQHISCLHLFRHIGAQQLLTILKCK</sequence>
<accession>A0A0E9SQ32</accession>
<dbReference type="EMBL" id="GBXM01065817">
    <property type="protein sequence ID" value="JAH42760.1"/>
    <property type="molecule type" value="Transcribed_RNA"/>
</dbReference>
<dbReference type="AlphaFoldDB" id="A0A0E9SQ32"/>
<evidence type="ECO:0000313" key="1">
    <source>
        <dbReference type="EMBL" id="JAH42760.1"/>
    </source>
</evidence>
<reference evidence="1" key="1">
    <citation type="submission" date="2014-11" db="EMBL/GenBank/DDBJ databases">
        <authorList>
            <person name="Amaro Gonzalez C."/>
        </authorList>
    </citation>
    <scope>NUCLEOTIDE SEQUENCE</scope>
</reference>
<name>A0A0E9SQ32_ANGAN</name>